<dbReference type="Pfam" id="PF09345">
    <property type="entry name" value="SiaC"/>
    <property type="match status" value="1"/>
</dbReference>
<dbReference type="InterPro" id="IPR018530">
    <property type="entry name" value="SiaC"/>
</dbReference>
<dbReference type="RefSeq" id="WP_004155412.1">
    <property type="nucleotide sequence ID" value="NZ_AAWS01000009.1"/>
</dbReference>
<evidence type="ECO:0000259" key="1">
    <source>
        <dbReference type="Pfam" id="PF09345"/>
    </source>
</evidence>
<gene>
    <name evidence="2" type="ORF">M23134_05580</name>
</gene>
<evidence type="ECO:0000313" key="3">
    <source>
        <dbReference type="Proteomes" id="UP000004095"/>
    </source>
</evidence>
<reference evidence="2 3" key="1">
    <citation type="submission" date="2007-01" db="EMBL/GenBank/DDBJ databases">
        <authorList>
            <person name="Haygood M."/>
            <person name="Podell S."/>
            <person name="Anderson C."/>
            <person name="Hopkinson B."/>
            <person name="Roe K."/>
            <person name="Barbeau K."/>
            <person name="Gaasterland T."/>
            <person name="Ferriera S."/>
            <person name="Johnson J."/>
            <person name="Kravitz S."/>
            <person name="Beeson K."/>
            <person name="Sutton G."/>
            <person name="Rogers Y.-H."/>
            <person name="Friedman R."/>
            <person name="Frazier M."/>
            <person name="Venter J.C."/>
        </authorList>
    </citation>
    <scope>NUCLEOTIDE SEQUENCE [LARGE SCALE GENOMIC DNA]</scope>
    <source>
        <strain evidence="2 3">ATCC 23134</strain>
    </source>
</reference>
<organism evidence="2 3">
    <name type="scientific">Microscilla marina ATCC 23134</name>
    <dbReference type="NCBI Taxonomy" id="313606"/>
    <lineage>
        <taxon>Bacteria</taxon>
        <taxon>Pseudomonadati</taxon>
        <taxon>Bacteroidota</taxon>
        <taxon>Cytophagia</taxon>
        <taxon>Cytophagales</taxon>
        <taxon>Microscillaceae</taxon>
        <taxon>Microscilla</taxon>
    </lineage>
</organism>
<keyword evidence="3" id="KW-1185">Reference proteome</keyword>
<dbReference type="OrthoDB" id="5297629at2"/>
<name>A1ZI40_MICM2</name>
<feature type="domain" description="SiaC family regulatory phosphoprotein" evidence="1">
    <location>
        <begin position="6"/>
        <end position="125"/>
    </location>
</feature>
<dbReference type="EMBL" id="AAWS01000009">
    <property type="protein sequence ID" value="EAY29708.1"/>
    <property type="molecule type" value="Genomic_DNA"/>
</dbReference>
<sequence length="125" mass="14705">MENLHIDPTDEEPRVDFNAENGILEISGNSYPEDTSSVFKPIIDWLTKYTEGSGKKVQFNFKMEYFNTSTFVKFQKILKLLEDYHLNNDGDVEVNWYYEKSDLDMFDNGEDYQADVEIPFNMIAY</sequence>
<evidence type="ECO:0000313" key="2">
    <source>
        <dbReference type="EMBL" id="EAY29708.1"/>
    </source>
</evidence>
<dbReference type="AlphaFoldDB" id="A1ZI40"/>
<dbReference type="Proteomes" id="UP000004095">
    <property type="component" value="Unassembled WGS sequence"/>
</dbReference>
<accession>A1ZI40</accession>
<proteinExistence type="predicted"/>
<comment type="caution">
    <text evidence="2">The sequence shown here is derived from an EMBL/GenBank/DDBJ whole genome shotgun (WGS) entry which is preliminary data.</text>
</comment>
<protein>
    <recommendedName>
        <fullName evidence="1">SiaC family regulatory phosphoprotein domain-containing protein</fullName>
    </recommendedName>
</protein>
<dbReference type="eggNOG" id="ENOG50312WH">
    <property type="taxonomic scope" value="Bacteria"/>
</dbReference>